<feature type="transmembrane region" description="Helical" evidence="1">
    <location>
        <begin position="42"/>
        <end position="64"/>
    </location>
</feature>
<evidence type="ECO:0000256" key="1">
    <source>
        <dbReference type="SAM" id="Phobius"/>
    </source>
</evidence>
<evidence type="ECO:0000313" key="3">
    <source>
        <dbReference type="Proteomes" id="UP000034688"/>
    </source>
</evidence>
<accession>A0A0G0AW20</accession>
<sequence length="71" mass="7799">MNLFSRKTVLEVVTSIFVNLTSGWFGVLLISPGLSSGITVDIYLKSLFSNLQYGIFGLIVSLVLTQRCKSL</sequence>
<dbReference type="STRING" id="1618477.UR54_C0002G0012"/>
<proteinExistence type="predicted"/>
<feature type="transmembrane region" description="Helical" evidence="1">
    <location>
        <begin position="12"/>
        <end position="30"/>
    </location>
</feature>
<name>A0A0G0AW20_9BACT</name>
<evidence type="ECO:0000313" key="2">
    <source>
        <dbReference type="EMBL" id="KKP61413.1"/>
    </source>
</evidence>
<gene>
    <name evidence="2" type="ORF">UR54_C0002G0012</name>
</gene>
<keyword evidence="1" id="KW-1133">Transmembrane helix</keyword>
<comment type="caution">
    <text evidence="2">The sequence shown here is derived from an EMBL/GenBank/DDBJ whole genome shotgun (WGS) entry which is preliminary data.</text>
</comment>
<reference evidence="2 3" key="1">
    <citation type="journal article" date="2015" name="Nature">
        <title>rRNA introns, odd ribosomes, and small enigmatic genomes across a large radiation of phyla.</title>
        <authorList>
            <person name="Brown C.T."/>
            <person name="Hug L.A."/>
            <person name="Thomas B.C."/>
            <person name="Sharon I."/>
            <person name="Castelle C.J."/>
            <person name="Singh A."/>
            <person name="Wilkins M.J."/>
            <person name="Williams K.H."/>
            <person name="Banfield J.F."/>
        </authorList>
    </citation>
    <scope>NUCLEOTIDE SEQUENCE [LARGE SCALE GENOMIC DNA]</scope>
</reference>
<keyword evidence="1" id="KW-0812">Transmembrane</keyword>
<dbReference type="EMBL" id="LBPP01000002">
    <property type="protein sequence ID" value="KKP61413.1"/>
    <property type="molecule type" value="Genomic_DNA"/>
</dbReference>
<organism evidence="2 3">
    <name type="scientific">Candidatus Roizmanbacteria bacterium GW2011_GWA2_34_18</name>
    <dbReference type="NCBI Taxonomy" id="1618477"/>
    <lineage>
        <taxon>Bacteria</taxon>
        <taxon>Candidatus Roizmaniibacteriota</taxon>
    </lineage>
</organism>
<dbReference type="AlphaFoldDB" id="A0A0G0AW20"/>
<keyword evidence="1" id="KW-0472">Membrane</keyword>
<protein>
    <submittedName>
        <fullName evidence="2">Uncharacterized protein</fullName>
    </submittedName>
</protein>
<dbReference type="Proteomes" id="UP000034688">
    <property type="component" value="Unassembled WGS sequence"/>
</dbReference>